<comment type="caution">
    <text evidence="1">The sequence shown here is derived from an EMBL/GenBank/DDBJ whole genome shotgun (WGS) entry which is preliminary data.</text>
</comment>
<sequence length="94" mass="10571">MPSRDSGINHNHDELIRQSAYSTGFPKHPSPACVAWASDWTARQVNRAMGYSGEKGIPASERCRRYCTTVARSEFDRRLPFVSLRFGLSIKGLL</sequence>
<evidence type="ECO:0000313" key="1">
    <source>
        <dbReference type="EMBL" id="GIX75757.1"/>
    </source>
</evidence>
<accession>A0AAV4MTF7</accession>
<keyword evidence="2" id="KW-1185">Reference proteome</keyword>
<dbReference type="Proteomes" id="UP001054945">
    <property type="component" value="Unassembled WGS sequence"/>
</dbReference>
<dbReference type="AlphaFoldDB" id="A0AAV4MTF7"/>
<gene>
    <name evidence="1" type="ORF">CEXT_77121</name>
</gene>
<evidence type="ECO:0000313" key="2">
    <source>
        <dbReference type="Proteomes" id="UP001054945"/>
    </source>
</evidence>
<proteinExistence type="predicted"/>
<name>A0AAV4MTF7_CAEEX</name>
<dbReference type="EMBL" id="BPLR01020195">
    <property type="protein sequence ID" value="GIX75757.1"/>
    <property type="molecule type" value="Genomic_DNA"/>
</dbReference>
<organism evidence="1 2">
    <name type="scientific">Caerostris extrusa</name>
    <name type="common">Bark spider</name>
    <name type="synonym">Caerostris bankana</name>
    <dbReference type="NCBI Taxonomy" id="172846"/>
    <lineage>
        <taxon>Eukaryota</taxon>
        <taxon>Metazoa</taxon>
        <taxon>Ecdysozoa</taxon>
        <taxon>Arthropoda</taxon>
        <taxon>Chelicerata</taxon>
        <taxon>Arachnida</taxon>
        <taxon>Araneae</taxon>
        <taxon>Araneomorphae</taxon>
        <taxon>Entelegynae</taxon>
        <taxon>Araneoidea</taxon>
        <taxon>Araneidae</taxon>
        <taxon>Caerostris</taxon>
    </lineage>
</organism>
<reference evidence="1 2" key="1">
    <citation type="submission" date="2021-06" db="EMBL/GenBank/DDBJ databases">
        <title>Caerostris extrusa draft genome.</title>
        <authorList>
            <person name="Kono N."/>
            <person name="Arakawa K."/>
        </authorList>
    </citation>
    <scope>NUCLEOTIDE SEQUENCE [LARGE SCALE GENOMIC DNA]</scope>
</reference>
<protein>
    <submittedName>
        <fullName evidence="1">Uncharacterized protein</fullName>
    </submittedName>
</protein>